<keyword evidence="5" id="KW-0479">Metal-binding</keyword>
<dbReference type="InterPro" id="IPR015806">
    <property type="entry name" value="Pyrv_Knase_insert_dom_sf"/>
</dbReference>
<keyword evidence="7" id="KW-0418">Kinase</keyword>
<dbReference type="InterPro" id="IPR015813">
    <property type="entry name" value="Pyrv/PenolPyrv_kinase-like_dom"/>
</dbReference>
<evidence type="ECO:0000256" key="6">
    <source>
        <dbReference type="ARBA" id="ARBA00022741"/>
    </source>
</evidence>
<sequence length="158" mass="17059">MYRKTKTVVTIGPATSGRETMRQLLAAGMDVARINTSHTDRQGITDKVADLRAAAEDEGRMLGILLDLAGPKIRVTGLQSGGRRLTEGEAFTLGPDGDVDIRVRPDVTFQAVEEDARVMLDDGRIELKVVARESSSVLRVQVVYGGHLEANKGVNFPG</sequence>
<keyword evidence="6" id="KW-0547">Nucleotide-binding</keyword>
<keyword evidence="11" id="KW-0670">Pyruvate</keyword>
<comment type="pathway">
    <text evidence="1">Carbohydrate degradation; glycolysis; pyruvate from D-glyceraldehyde 3-phosphate: step 5/5.</text>
</comment>
<evidence type="ECO:0000256" key="2">
    <source>
        <dbReference type="ARBA" id="ARBA00008663"/>
    </source>
</evidence>
<gene>
    <name evidence="13" type="ORF">S12H4_15514</name>
</gene>
<dbReference type="PANTHER" id="PTHR11817">
    <property type="entry name" value="PYRUVATE KINASE"/>
    <property type="match status" value="1"/>
</dbReference>
<comment type="caution">
    <text evidence="13">The sequence shown here is derived from an EMBL/GenBank/DDBJ whole genome shotgun (WGS) entry which is preliminary data.</text>
</comment>
<evidence type="ECO:0000313" key="13">
    <source>
        <dbReference type="EMBL" id="GAI87549.1"/>
    </source>
</evidence>
<dbReference type="UniPathway" id="UPA00109">
    <property type="reaction ID" value="UER00188"/>
</dbReference>
<comment type="similarity">
    <text evidence="2">Belongs to the pyruvate kinase family.</text>
</comment>
<feature type="domain" description="Pyruvate kinase barrel" evidence="12">
    <location>
        <begin position="3"/>
        <end position="158"/>
    </location>
</feature>
<dbReference type="InterPro" id="IPR011037">
    <property type="entry name" value="Pyrv_Knase-like_insert_dom_sf"/>
</dbReference>
<reference evidence="13" key="1">
    <citation type="journal article" date="2014" name="Front. Microbiol.">
        <title>High frequency of phylogenetically diverse reductive dehalogenase-homologous genes in deep subseafloor sedimentary metagenomes.</title>
        <authorList>
            <person name="Kawai M."/>
            <person name="Futagami T."/>
            <person name="Toyoda A."/>
            <person name="Takaki Y."/>
            <person name="Nishi S."/>
            <person name="Hori S."/>
            <person name="Arai W."/>
            <person name="Tsubouchi T."/>
            <person name="Morono Y."/>
            <person name="Uchiyama I."/>
            <person name="Ito T."/>
            <person name="Fujiyama A."/>
            <person name="Inagaki F."/>
            <person name="Takami H."/>
        </authorList>
    </citation>
    <scope>NUCLEOTIDE SEQUENCE</scope>
    <source>
        <strain evidence="13">Expedition CK06-06</strain>
    </source>
</reference>
<feature type="non-terminal residue" evidence="13">
    <location>
        <position position="158"/>
    </location>
</feature>
<keyword evidence="4" id="KW-0808">Transferase</keyword>
<evidence type="ECO:0000259" key="12">
    <source>
        <dbReference type="Pfam" id="PF00224"/>
    </source>
</evidence>
<dbReference type="Gene3D" id="2.40.33.10">
    <property type="entry name" value="PK beta-barrel domain-like"/>
    <property type="match status" value="1"/>
</dbReference>
<evidence type="ECO:0000256" key="8">
    <source>
        <dbReference type="ARBA" id="ARBA00022840"/>
    </source>
</evidence>
<dbReference type="GO" id="GO:0000287">
    <property type="term" value="F:magnesium ion binding"/>
    <property type="evidence" value="ECO:0007669"/>
    <property type="project" value="InterPro"/>
</dbReference>
<accession>X1U5I9</accession>
<evidence type="ECO:0000256" key="3">
    <source>
        <dbReference type="ARBA" id="ARBA00012142"/>
    </source>
</evidence>
<proteinExistence type="inferred from homology"/>
<evidence type="ECO:0000256" key="1">
    <source>
        <dbReference type="ARBA" id="ARBA00004997"/>
    </source>
</evidence>
<evidence type="ECO:0000256" key="7">
    <source>
        <dbReference type="ARBA" id="ARBA00022777"/>
    </source>
</evidence>
<name>X1U5I9_9ZZZZ</name>
<evidence type="ECO:0000256" key="11">
    <source>
        <dbReference type="ARBA" id="ARBA00023317"/>
    </source>
</evidence>
<evidence type="ECO:0000256" key="5">
    <source>
        <dbReference type="ARBA" id="ARBA00022723"/>
    </source>
</evidence>
<dbReference type="GO" id="GO:0016301">
    <property type="term" value="F:kinase activity"/>
    <property type="evidence" value="ECO:0007669"/>
    <property type="project" value="UniProtKB-KW"/>
</dbReference>
<dbReference type="InterPro" id="IPR001697">
    <property type="entry name" value="Pyr_Knase"/>
</dbReference>
<dbReference type="EMBL" id="BARW01007458">
    <property type="protein sequence ID" value="GAI87549.1"/>
    <property type="molecule type" value="Genomic_DNA"/>
</dbReference>
<dbReference type="AlphaFoldDB" id="X1U5I9"/>
<keyword evidence="8" id="KW-0067">ATP-binding</keyword>
<dbReference type="SUPFAM" id="SSF51621">
    <property type="entry name" value="Phosphoenolpyruvate/pyruvate domain"/>
    <property type="match status" value="1"/>
</dbReference>
<keyword evidence="10" id="KW-0324">Glycolysis</keyword>
<protein>
    <recommendedName>
        <fullName evidence="3">pyruvate kinase</fullName>
        <ecNumber evidence="3">2.7.1.40</ecNumber>
    </recommendedName>
</protein>
<dbReference type="EC" id="2.7.1.40" evidence="3"/>
<dbReference type="InterPro" id="IPR015793">
    <property type="entry name" value="Pyrv_Knase_brl"/>
</dbReference>
<organism evidence="13">
    <name type="scientific">marine sediment metagenome</name>
    <dbReference type="NCBI Taxonomy" id="412755"/>
    <lineage>
        <taxon>unclassified sequences</taxon>
        <taxon>metagenomes</taxon>
        <taxon>ecological metagenomes</taxon>
    </lineage>
</organism>
<dbReference type="SUPFAM" id="SSF50800">
    <property type="entry name" value="PK beta-barrel domain-like"/>
    <property type="match status" value="1"/>
</dbReference>
<keyword evidence="9" id="KW-0460">Magnesium</keyword>
<dbReference type="InterPro" id="IPR040442">
    <property type="entry name" value="Pyrv_kinase-like_dom_sf"/>
</dbReference>
<evidence type="ECO:0000256" key="4">
    <source>
        <dbReference type="ARBA" id="ARBA00022679"/>
    </source>
</evidence>
<dbReference type="Gene3D" id="3.20.20.60">
    <property type="entry name" value="Phosphoenolpyruvate-binding domains"/>
    <property type="match status" value="1"/>
</dbReference>
<dbReference type="Pfam" id="PF00224">
    <property type="entry name" value="PK"/>
    <property type="match status" value="1"/>
</dbReference>
<dbReference type="GO" id="GO:0030955">
    <property type="term" value="F:potassium ion binding"/>
    <property type="evidence" value="ECO:0007669"/>
    <property type="project" value="InterPro"/>
</dbReference>
<dbReference type="GO" id="GO:0005524">
    <property type="term" value="F:ATP binding"/>
    <property type="evidence" value="ECO:0007669"/>
    <property type="project" value="UniProtKB-KW"/>
</dbReference>
<evidence type="ECO:0000256" key="10">
    <source>
        <dbReference type="ARBA" id="ARBA00023152"/>
    </source>
</evidence>
<dbReference type="GO" id="GO:0004743">
    <property type="term" value="F:pyruvate kinase activity"/>
    <property type="evidence" value="ECO:0007669"/>
    <property type="project" value="UniProtKB-EC"/>
</dbReference>
<evidence type="ECO:0000256" key="9">
    <source>
        <dbReference type="ARBA" id="ARBA00022842"/>
    </source>
</evidence>